<comment type="caution">
    <text evidence="5">The sequence shown here is derived from an EMBL/GenBank/DDBJ whole genome shotgun (WGS) entry which is preliminary data.</text>
</comment>
<accession>A0A5J9TXC5</accession>
<dbReference type="PROSITE" id="PS00307">
    <property type="entry name" value="LECTIN_LEGUME_BETA"/>
    <property type="match status" value="1"/>
</dbReference>
<dbReference type="InterPro" id="IPR050258">
    <property type="entry name" value="Leguminous_Lectin"/>
</dbReference>
<feature type="domain" description="Legume lectin" evidence="4">
    <location>
        <begin position="28"/>
        <end position="267"/>
    </location>
</feature>
<evidence type="ECO:0000259" key="4">
    <source>
        <dbReference type="Pfam" id="PF00139"/>
    </source>
</evidence>
<reference evidence="5 6" key="1">
    <citation type="journal article" date="2019" name="Sci. Rep.">
        <title>A high-quality genome of Eragrostis curvula grass provides insights into Poaceae evolution and supports new strategies to enhance forage quality.</title>
        <authorList>
            <person name="Carballo J."/>
            <person name="Santos B.A.C.M."/>
            <person name="Zappacosta D."/>
            <person name="Garbus I."/>
            <person name="Selva J.P."/>
            <person name="Gallo C.A."/>
            <person name="Diaz A."/>
            <person name="Albertini E."/>
            <person name="Caccamo M."/>
            <person name="Echenique V."/>
        </authorList>
    </citation>
    <scope>NUCLEOTIDE SEQUENCE [LARGE SCALE GENOMIC DNA]</scope>
    <source>
        <strain evidence="6">cv. Victoria</strain>
        <tissue evidence="5">Leaf</tissue>
    </source>
</reference>
<dbReference type="FunFam" id="2.60.120.200:FF:000198">
    <property type="entry name" value="Probable L-type lectin-domain containing receptor kinase S.5"/>
    <property type="match status" value="1"/>
</dbReference>
<dbReference type="SUPFAM" id="SSF49899">
    <property type="entry name" value="Concanavalin A-like lectins/glucanases"/>
    <property type="match status" value="1"/>
</dbReference>
<keyword evidence="2" id="KW-0430">Lectin</keyword>
<evidence type="ECO:0000256" key="3">
    <source>
        <dbReference type="SAM" id="Phobius"/>
    </source>
</evidence>
<dbReference type="InterPro" id="IPR001220">
    <property type="entry name" value="Legume_lectin_dom"/>
</dbReference>
<evidence type="ECO:0000256" key="1">
    <source>
        <dbReference type="ARBA" id="ARBA00007606"/>
    </source>
</evidence>
<gene>
    <name evidence="5" type="ORF">EJB05_39570</name>
</gene>
<dbReference type="OrthoDB" id="1913956at2759"/>
<keyword evidence="6" id="KW-1185">Reference proteome</keyword>
<dbReference type="PANTHER" id="PTHR32401">
    <property type="entry name" value="CONCANAVALIN A-LIKE LECTIN FAMILY PROTEIN"/>
    <property type="match status" value="1"/>
</dbReference>
<comment type="similarity">
    <text evidence="1">Belongs to the leguminous lectin family.</text>
</comment>
<dbReference type="AlphaFoldDB" id="A0A5J9TXC5"/>
<dbReference type="Pfam" id="PF00139">
    <property type="entry name" value="Lectin_legB"/>
    <property type="match status" value="1"/>
</dbReference>
<proteinExistence type="inferred from homology"/>
<dbReference type="Gene3D" id="2.60.120.200">
    <property type="match status" value="1"/>
</dbReference>
<dbReference type="GO" id="GO:0030246">
    <property type="term" value="F:carbohydrate binding"/>
    <property type="evidence" value="ECO:0007669"/>
    <property type="project" value="UniProtKB-KW"/>
</dbReference>
<organism evidence="5 6">
    <name type="scientific">Eragrostis curvula</name>
    <name type="common">weeping love grass</name>
    <dbReference type="NCBI Taxonomy" id="38414"/>
    <lineage>
        <taxon>Eukaryota</taxon>
        <taxon>Viridiplantae</taxon>
        <taxon>Streptophyta</taxon>
        <taxon>Embryophyta</taxon>
        <taxon>Tracheophyta</taxon>
        <taxon>Spermatophyta</taxon>
        <taxon>Magnoliopsida</taxon>
        <taxon>Liliopsida</taxon>
        <taxon>Poales</taxon>
        <taxon>Poaceae</taxon>
        <taxon>PACMAD clade</taxon>
        <taxon>Chloridoideae</taxon>
        <taxon>Eragrostideae</taxon>
        <taxon>Eragrostidinae</taxon>
        <taxon>Eragrostis</taxon>
    </lineage>
</organism>
<name>A0A5J9TXC5_9POAL</name>
<sequence length="323" mass="35742">MAAYNSNFNLALLASAAIASLGITCSGLQFNYPSFDKANKADVSFSPGSGIKDGFLQITPMTGDITDRFGRVCYIRKTLNLWDSRQKHLKSFRTDFVLNIPPLQQNTTGEGMAFILTNNPSVPLNSSGQWLGIANEQTDGSPMNRVVAVEFDTRKSYEEDLDSNHIGLDVNSIKSVAQDPLSNVSISLVNGFDLFVSISYHGEFRLLTVEAMQLTTRGLHVFIQAWPIDLAHHLLEDVYVGFAGSTGEFTELNTELNQIKSWKFITIDGDDSGGGSDRKVTWFLFISLLCACAICAICLRRRSQQRSRLPFDSIEMMKDVPSV</sequence>
<evidence type="ECO:0000313" key="5">
    <source>
        <dbReference type="EMBL" id="TVU16023.1"/>
    </source>
</evidence>
<dbReference type="Gramene" id="TVU16023">
    <property type="protein sequence ID" value="TVU16023"/>
    <property type="gene ID" value="EJB05_39570"/>
</dbReference>
<dbReference type="InterPro" id="IPR013320">
    <property type="entry name" value="ConA-like_dom_sf"/>
</dbReference>
<keyword evidence="3" id="KW-0812">Transmembrane</keyword>
<evidence type="ECO:0000313" key="6">
    <source>
        <dbReference type="Proteomes" id="UP000324897"/>
    </source>
</evidence>
<keyword evidence="3" id="KW-1133">Transmembrane helix</keyword>
<dbReference type="Proteomes" id="UP000324897">
    <property type="component" value="Unassembled WGS sequence"/>
</dbReference>
<dbReference type="CDD" id="cd06899">
    <property type="entry name" value="lectin_legume_LecRK_Arcelin_ConA"/>
    <property type="match status" value="1"/>
</dbReference>
<keyword evidence="3" id="KW-0472">Membrane</keyword>
<dbReference type="EMBL" id="RWGY01000031">
    <property type="protein sequence ID" value="TVU16023.1"/>
    <property type="molecule type" value="Genomic_DNA"/>
</dbReference>
<dbReference type="InterPro" id="IPR019825">
    <property type="entry name" value="Lectin_legB_Mn/Ca_BS"/>
</dbReference>
<dbReference type="PANTHER" id="PTHR32401:SF53">
    <property type="entry name" value="LEGUME LECTIN DOMAIN-CONTAINING PROTEIN"/>
    <property type="match status" value="1"/>
</dbReference>
<evidence type="ECO:0000256" key="2">
    <source>
        <dbReference type="ARBA" id="ARBA00022734"/>
    </source>
</evidence>
<feature type="transmembrane region" description="Helical" evidence="3">
    <location>
        <begin position="280"/>
        <end position="299"/>
    </location>
</feature>
<feature type="non-terminal residue" evidence="5">
    <location>
        <position position="1"/>
    </location>
</feature>
<protein>
    <recommendedName>
        <fullName evidence="4">Legume lectin domain-containing protein</fullName>
    </recommendedName>
</protein>